<keyword evidence="8" id="KW-0256">Endoplasmic reticulum</keyword>
<dbReference type="GO" id="GO:0016705">
    <property type="term" value="F:oxidoreductase activity, acting on paired donors, with incorporation or reduction of molecular oxygen"/>
    <property type="evidence" value="ECO:0007669"/>
    <property type="project" value="InterPro"/>
</dbReference>
<accession>A0A6J2XVB3</accession>
<comment type="function">
    <text evidence="2">May be involved in the metabolism of insect hormones and in the breakdown of synthetic insecticides.</text>
</comment>
<dbReference type="PANTHER" id="PTHR24291">
    <property type="entry name" value="CYTOCHROME P450 FAMILY 4"/>
    <property type="match status" value="1"/>
</dbReference>
<evidence type="ECO:0000256" key="14">
    <source>
        <dbReference type="PIRSR" id="PIRSR602401-1"/>
    </source>
</evidence>
<dbReference type="Gene3D" id="1.10.630.10">
    <property type="entry name" value="Cytochrome P450"/>
    <property type="match status" value="1"/>
</dbReference>
<comment type="cofactor">
    <cofactor evidence="1 14">
        <name>heme</name>
        <dbReference type="ChEBI" id="CHEBI:30413"/>
    </cofactor>
</comment>
<keyword evidence="17" id="KW-1185">Reference proteome</keyword>
<feature type="transmembrane region" description="Helical" evidence="16">
    <location>
        <begin position="209"/>
        <end position="226"/>
    </location>
</feature>
<keyword evidence="13 16" id="KW-0472">Membrane</keyword>
<keyword evidence="7 14" id="KW-0479">Metal-binding</keyword>
<evidence type="ECO:0000256" key="11">
    <source>
        <dbReference type="ARBA" id="ARBA00023004"/>
    </source>
</evidence>
<feature type="transmembrane region" description="Helical" evidence="16">
    <location>
        <begin position="6"/>
        <end position="23"/>
    </location>
</feature>
<evidence type="ECO:0000256" key="3">
    <source>
        <dbReference type="ARBA" id="ARBA00004174"/>
    </source>
</evidence>
<reference evidence="18" key="1">
    <citation type="submission" date="2025-08" db="UniProtKB">
        <authorList>
            <consortium name="RefSeq"/>
        </authorList>
    </citation>
    <scope>IDENTIFICATION</scope>
    <source>
        <tissue evidence="18">Gonads</tissue>
    </source>
</reference>
<evidence type="ECO:0000313" key="18">
    <source>
        <dbReference type="RefSeq" id="XP_030754986.1"/>
    </source>
</evidence>
<evidence type="ECO:0000256" key="12">
    <source>
        <dbReference type="ARBA" id="ARBA00023033"/>
    </source>
</evidence>
<dbReference type="InterPro" id="IPR001128">
    <property type="entry name" value="Cyt_P450"/>
</dbReference>
<dbReference type="RefSeq" id="XP_030754986.1">
    <property type="nucleotide sequence ID" value="XM_030899126.1"/>
</dbReference>
<dbReference type="InterPro" id="IPR017972">
    <property type="entry name" value="Cyt_P450_CS"/>
</dbReference>
<evidence type="ECO:0000256" key="15">
    <source>
        <dbReference type="RuleBase" id="RU000461"/>
    </source>
</evidence>
<dbReference type="AlphaFoldDB" id="A0A6J2XVB3"/>
<sequence length="484" mass="56451">MWEETISVVLLAVTLLTLWSLYTKRNIFKFGNKYIHYTFYPIFGHYFQLKDMTMFDISVKEGTKKGFPYGCWLGHNYYYVTTDGEEIKTILTHPDTVEKADFYKTFKIGAWNTVLLLPEKLWKPRRKHFSKSFSQPTLNSYVPFFYKNSVTLMEKLKNMQNKDLFETFVSFTFNSFCEIITNKDYNIQTEEGPKVVEWLNLSQKILGDNILRVGSGFFFVILFVLTKTTQVYQLLKCVILYRTITQQIIDDRGMEIKKNPDADSNLLDTMTNDEKTFSNRIINDEMVTFTFAAADTSGNTLAFLSTLLGMHTNVQNKLYEEILEEIGLDRPIEASDLHKLKYTERVILETLRLIPVVPIIGRYISKDIKCGSKTIPKGVNAVVNIFSLHRNEQYWSDPLKFDPDRFLPEEIAKRPSYCYMPFSTGSRNCIGKTYALMNIKVAIANIVRNYKMSSKYKSVEEMDFRSFITMRAKHNLDCQFTPRK</sequence>
<gene>
    <name evidence="18" type="primary">LOC115881583</name>
</gene>
<dbReference type="SUPFAM" id="SSF48264">
    <property type="entry name" value="Cytochrome P450"/>
    <property type="match status" value="1"/>
</dbReference>
<evidence type="ECO:0000256" key="9">
    <source>
        <dbReference type="ARBA" id="ARBA00022848"/>
    </source>
</evidence>
<organism evidence="17 18">
    <name type="scientific">Sitophilus oryzae</name>
    <name type="common">Rice weevil</name>
    <name type="synonym">Curculio oryzae</name>
    <dbReference type="NCBI Taxonomy" id="7048"/>
    <lineage>
        <taxon>Eukaryota</taxon>
        <taxon>Metazoa</taxon>
        <taxon>Ecdysozoa</taxon>
        <taxon>Arthropoda</taxon>
        <taxon>Hexapoda</taxon>
        <taxon>Insecta</taxon>
        <taxon>Pterygota</taxon>
        <taxon>Neoptera</taxon>
        <taxon>Endopterygota</taxon>
        <taxon>Coleoptera</taxon>
        <taxon>Polyphaga</taxon>
        <taxon>Cucujiformia</taxon>
        <taxon>Curculionidae</taxon>
        <taxon>Dryophthorinae</taxon>
        <taxon>Sitophilus</taxon>
    </lineage>
</organism>
<keyword evidence="16" id="KW-0812">Transmembrane</keyword>
<dbReference type="GeneID" id="115881583"/>
<protein>
    <submittedName>
        <fullName evidence="18">Cytochrome P450 4C1-like</fullName>
    </submittedName>
</protein>
<dbReference type="GO" id="GO:0005506">
    <property type="term" value="F:iron ion binding"/>
    <property type="evidence" value="ECO:0007669"/>
    <property type="project" value="InterPro"/>
</dbReference>
<dbReference type="PRINTS" id="PR00463">
    <property type="entry name" value="EP450I"/>
</dbReference>
<evidence type="ECO:0000313" key="17">
    <source>
        <dbReference type="Proteomes" id="UP000504635"/>
    </source>
</evidence>
<evidence type="ECO:0000256" key="6">
    <source>
        <dbReference type="ARBA" id="ARBA00022617"/>
    </source>
</evidence>
<feature type="binding site" description="axial binding residue" evidence="14">
    <location>
        <position position="429"/>
    </location>
    <ligand>
        <name>heme</name>
        <dbReference type="ChEBI" id="CHEBI:30413"/>
    </ligand>
    <ligandPart>
        <name>Fe</name>
        <dbReference type="ChEBI" id="CHEBI:18248"/>
    </ligandPart>
</feature>
<dbReference type="GO" id="GO:0005789">
    <property type="term" value="C:endoplasmic reticulum membrane"/>
    <property type="evidence" value="ECO:0007669"/>
    <property type="project" value="UniProtKB-SubCell"/>
</dbReference>
<dbReference type="InParanoid" id="A0A6J2XVB3"/>
<evidence type="ECO:0000256" key="2">
    <source>
        <dbReference type="ARBA" id="ARBA00003690"/>
    </source>
</evidence>
<keyword evidence="11 14" id="KW-0408">Iron</keyword>
<dbReference type="KEGG" id="soy:115881583"/>
<keyword evidence="9" id="KW-0492">Microsome</keyword>
<name>A0A6J2XVB3_SITOR</name>
<keyword evidence="10 15" id="KW-0560">Oxidoreductase</keyword>
<evidence type="ECO:0000256" key="16">
    <source>
        <dbReference type="SAM" id="Phobius"/>
    </source>
</evidence>
<comment type="similarity">
    <text evidence="5 15">Belongs to the cytochrome P450 family.</text>
</comment>
<dbReference type="PANTHER" id="PTHR24291:SF189">
    <property type="entry name" value="CYTOCHROME P450 4C3-RELATED"/>
    <property type="match status" value="1"/>
</dbReference>
<dbReference type="GO" id="GO:0020037">
    <property type="term" value="F:heme binding"/>
    <property type="evidence" value="ECO:0007669"/>
    <property type="project" value="InterPro"/>
</dbReference>
<comment type="subcellular location">
    <subcellularLocation>
        <location evidence="4">Endoplasmic reticulum membrane</location>
        <topology evidence="4">Peripheral membrane protein</topology>
    </subcellularLocation>
    <subcellularLocation>
        <location evidence="3">Microsome membrane</location>
        <topology evidence="3">Peripheral membrane protein</topology>
    </subcellularLocation>
</comment>
<evidence type="ECO:0000256" key="4">
    <source>
        <dbReference type="ARBA" id="ARBA00004406"/>
    </source>
</evidence>
<evidence type="ECO:0000256" key="1">
    <source>
        <dbReference type="ARBA" id="ARBA00001971"/>
    </source>
</evidence>
<dbReference type="Proteomes" id="UP000504635">
    <property type="component" value="Unplaced"/>
</dbReference>
<keyword evidence="16" id="KW-1133">Transmembrane helix</keyword>
<dbReference type="InterPro" id="IPR036396">
    <property type="entry name" value="Cyt_P450_sf"/>
</dbReference>
<evidence type="ECO:0000256" key="8">
    <source>
        <dbReference type="ARBA" id="ARBA00022824"/>
    </source>
</evidence>
<evidence type="ECO:0000256" key="13">
    <source>
        <dbReference type="ARBA" id="ARBA00023136"/>
    </source>
</evidence>
<keyword evidence="12 15" id="KW-0503">Monooxygenase</keyword>
<keyword evidence="6 14" id="KW-0349">Heme</keyword>
<dbReference type="PRINTS" id="PR00385">
    <property type="entry name" value="P450"/>
</dbReference>
<evidence type="ECO:0000256" key="7">
    <source>
        <dbReference type="ARBA" id="ARBA00022723"/>
    </source>
</evidence>
<evidence type="ECO:0000256" key="5">
    <source>
        <dbReference type="ARBA" id="ARBA00010617"/>
    </source>
</evidence>
<dbReference type="Pfam" id="PF00067">
    <property type="entry name" value="p450"/>
    <property type="match status" value="1"/>
</dbReference>
<dbReference type="InterPro" id="IPR050196">
    <property type="entry name" value="Cytochrome_P450_Monoox"/>
</dbReference>
<proteinExistence type="inferred from homology"/>
<dbReference type="PROSITE" id="PS00086">
    <property type="entry name" value="CYTOCHROME_P450"/>
    <property type="match status" value="1"/>
</dbReference>
<dbReference type="OrthoDB" id="1470350at2759"/>
<dbReference type="GO" id="GO:0004497">
    <property type="term" value="F:monooxygenase activity"/>
    <property type="evidence" value="ECO:0007669"/>
    <property type="project" value="UniProtKB-KW"/>
</dbReference>
<evidence type="ECO:0000256" key="10">
    <source>
        <dbReference type="ARBA" id="ARBA00023002"/>
    </source>
</evidence>
<dbReference type="InterPro" id="IPR002401">
    <property type="entry name" value="Cyt_P450_E_grp-I"/>
</dbReference>